<protein>
    <submittedName>
        <fullName evidence="3">Uncharacterized protein</fullName>
    </submittedName>
</protein>
<dbReference type="EMBL" id="JBIAFJ010000002">
    <property type="protein sequence ID" value="MFE9168799.1"/>
    <property type="molecule type" value="Genomic_DNA"/>
</dbReference>
<comment type="caution">
    <text evidence="3">The sequence shown here is derived from an EMBL/GenBank/DDBJ whole genome shotgun (WGS) entry which is preliminary data.</text>
</comment>
<organism evidence="3 4">
    <name type="scientific">Streptomyces kebangsaanensis</name>
    <dbReference type="NCBI Taxonomy" id="864058"/>
    <lineage>
        <taxon>Bacteria</taxon>
        <taxon>Bacillati</taxon>
        <taxon>Actinomycetota</taxon>
        <taxon>Actinomycetes</taxon>
        <taxon>Kitasatosporales</taxon>
        <taxon>Streptomycetaceae</taxon>
        <taxon>Streptomyces</taxon>
    </lineage>
</organism>
<dbReference type="RefSeq" id="WP_388343205.1">
    <property type="nucleotide sequence ID" value="NZ_JBIAFJ010000002.1"/>
</dbReference>
<dbReference type="SUPFAM" id="SSF81340">
    <property type="entry name" value="Clc chloride channel"/>
    <property type="match status" value="1"/>
</dbReference>
<sequence length="62" mass="6351">MVGAAAVLAAAMQASLAAVVLMPEPTRTIDALVVPRSSQSPARCSSPAGGAEDPHRPREVER</sequence>
<keyword evidence="2" id="KW-0732">Signal</keyword>
<keyword evidence="4" id="KW-1185">Reference proteome</keyword>
<evidence type="ECO:0000313" key="4">
    <source>
        <dbReference type="Proteomes" id="UP001601197"/>
    </source>
</evidence>
<feature type="compositionally biased region" description="Basic and acidic residues" evidence="1">
    <location>
        <begin position="52"/>
        <end position="62"/>
    </location>
</feature>
<evidence type="ECO:0000313" key="3">
    <source>
        <dbReference type="EMBL" id="MFE9168799.1"/>
    </source>
</evidence>
<dbReference type="Proteomes" id="UP001601197">
    <property type="component" value="Unassembled WGS sequence"/>
</dbReference>
<feature type="chain" id="PRO_5047031229" evidence="2">
    <location>
        <begin position="18"/>
        <end position="62"/>
    </location>
</feature>
<proteinExistence type="predicted"/>
<reference evidence="3 4" key="1">
    <citation type="submission" date="2024-10" db="EMBL/GenBank/DDBJ databases">
        <title>The Natural Products Discovery Center: Release of the First 8490 Sequenced Strains for Exploring Actinobacteria Biosynthetic Diversity.</title>
        <authorList>
            <person name="Kalkreuter E."/>
            <person name="Kautsar S.A."/>
            <person name="Yang D."/>
            <person name="Bader C.D."/>
            <person name="Teijaro C.N."/>
            <person name="Fluegel L."/>
            <person name="Davis C.M."/>
            <person name="Simpson J.R."/>
            <person name="Lauterbach L."/>
            <person name="Steele A.D."/>
            <person name="Gui C."/>
            <person name="Meng S."/>
            <person name="Li G."/>
            <person name="Viehrig K."/>
            <person name="Ye F."/>
            <person name="Su P."/>
            <person name="Kiefer A.F."/>
            <person name="Nichols A."/>
            <person name="Cepeda A.J."/>
            <person name="Yan W."/>
            <person name="Fan B."/>
            <person name="Jiang Y."/>
            <person name="Adhikari A."/>
            <person name="Zheng C.-J."/>
            <person name="Schuster L."/>
            <person name="Cowan T.M."/>
            <person name="Smanski M.J."/>
            <person name="Chevrette M.G."/>
            <person name="De Carvalho L.P.S."/>
            <person name="Shen B."/>
        </authorList>
    </citation>
    <scope>NUCLEOTIDE SEQUENCE [LARGE SCALE GENOMIC DNA]</scope>
    <source>
        <strain evidence="3 4">NPDC007147</strain>
    </source>
</reference>
<feature type="region of interest" description="Disordered" evidence="1">
    <location>
        <begin position="34"/>
        <end position="62"/>
    </location>
</feature>
<evidence type="ECO:0000256" key="1">
    <source>
        <dbReference type="SAM" id="MobiDB-lite"/>
    </source>
</evidence>
<dbReference type="InterPro" id="IPR014743">
    <property type="entry name" value="Cl-channel_core"/>
</dbReference>
<evidence type="ECO:0000256" key="2">
    <source>
        <dbReference type="SAM" id="SignalP"/>
    </source>
</evidence>
<name>A0ABW6KN39_9ACTN</name>
<accession>A0ABW6KN39</accession>
<gene>
    <name evidence="3" type="ORF">ACFYNZ_04590</name>
</gene>
<feature type="signal peptide" evidence="2">
    <location>
        <begin position="1"/>
        <end position="17"/>
    </location>
</feature>